<gene>
    <name evidence="3" type="ORF">ASILVAE211_15775</name>
</gene>
<keyword evidence="3" id="KW-0378">Hydrolase</keyword>
<evidence type="ECO:0000259" key="2">
    <source>
        <dbReference type="Pfam" id="PF00535"/>
    </source>
</evidence>
<organism evidence="3 4">
    <name type="scientific">Acidisoma silvae</name>
    <dbReference type="NCBI Taxonomy" id="2802396"/>
    <lineage>
        <taxon>Bacteria</taxon>
        <taxon>Pseudomonadati</taxon>
        <taxon>Pseudomonadota</taxon>
        <taxon>Alphaproteobacteria</taxon>
        <taxon>Acetobacterales</taxon>
        <taxon>Acidocellaceae</taxon>
        <taxon>Acidisoma</taxon>
    </lineage>
</organism>
<dbReference type="Gene3D" id="3.40.50.2000">
    <property type="entry name" value="Glycogen Phosphorylase B"/>
    <property type="match status" value="1"/>
</dbReference>
<dbReference type="Pfam" id="PF00534">
    <property type="entry name" value="Glycos_transf_1"/>
    <property type="match status" value="1"/>
</dbReference>
<dbReference type="InterPro" id="IPR029044">
    <property type="entry name" value="Nucleotide-diphossugar_trans"/>
</dbReference>
<dbReference type="GO" id="GO:0016787">
    <property type="term" value="F:hydrolase activity"/>
    <property type="evidence" value="ECO:0007669"/>
    <property type="project" value="UniProtKB-KW"/>
</dbReference>
<dbReference type="Gene3D" id="3.90.550.10">
    <property type="entry name" value="Spore Coat Polysaccharide Biosynthesis Protein SpsA, Chain A"/>
    <property type="match status" value="1"/>
</dbReference>
<dbReference type="SUPFAM" id="SSF53756">
    <property type="entry name" value="UDP-Glycosyltransferase/glycogen phosphorylase"/>
    <property type="match status" value="1"/>
</dbReference>
<evidence type="ECO:0000259" key="1">
    <source>
        <dbReference type="Pfam" id="PF00534"/>
    </source>
</evidence>
<evidence type="ECO:0000313" key="4">
    <source>
        <dbReference type="Proteomes" id="UP000708298"/>
    </source>
</evidence>
<dbReference type="InterPro" id="IPR032719">
    <property type="entry name" value="WbsX"/>
</dbReference>
<keyword evidence="4" id="KW-1185">Reference proteome</keyword>
<evidence type="ECO:0000313" key="3">
    <source>
        <dbReference type="EMBL" id="MCB8876652.1"/>
    </source>
</evidence>
<protein>
    <submittedName>
        <fullName evidence="3">Glycoside hydrolase family 99-like domain-containing protein</fullName>
    </submittedName>
</protein>
<dbReference type="GO" id="GO:0016757">
    <property type="term" value="F:glycosyltransferase activity"/>
    <property type="evidence" value="ECO:0007669"/>
    <property type="project" value="InterPro"/>
</dbReference>
<dbReference type="InterPro" id="IPR001296">
    <property type="entry name" value="Glyco_trans_1"/>
</dbReference>
<reference evidence="3" key="2">
    <citation type="submission" date="2021-01" db="EMBL/GenBank/DDBJ databases">
        <authorList>
            <person name="Mieszkin S."/>
            <person name="Pouder E."/>
            <person name="Alain K."/>
        </authorList>
    </citation>
    <scope>NUCLEOTIDE SEQUENCE</scope>
    <source>
        <strain evidence="3">HW T2.11</strain>
    </source>
</reference>
<dbReference type="RefSeq" id="WP_227322311.1">
    <property type="nucleotide sequence ID" value="NZ_JAESVB010000007.1"/>
</dbReference>
<dbReference type="Pfam" id="PF00535">
    <property type="entry name" value="Glycos_transf_2"/>
    <property type="match status" value="1"/>
</dbReference>
<comment type="caution">
    <text evidence="3">The sequence shown here is derived from an EMBL/GenBank/DDBJ whole genome shotgun (WGS) entry which is preliminary data.</text>
</comment>
<name>A0A963YT86_9PROT</name>
<dbReference type="Gene3D" id="3.20.20.80">
    <property type="entry name" value="Glycosidases"/>
    <property type="match status" value="1"/>
</dbReference>
<dbReference type="AlphaFoldDB" id="A0A963YT86"/>
<dbReference type="PANTHER" id="PTHR41244">
    <property type="entry name" value="RHAMNAN SYNTHESIS F"/>
    <property type="match status" value="1"/>
</dbReference>
<accession>A0A963YT86</accession>
<reference evidence="3" key="1">
    <citation type="journal article" date="2021" name="Microorganisms">
        <title>Acidisoma silvae sp. nov. and Acidisomacellulosilytica sp. nov., Two Acidophilic Bacteria Isolated from Decaying Wood, Hydrolyzing Cellulose and Producing Poly-3-hydroxybutyrate.</title>
        <authorList>
            <person name="Mieszkin S."/>
            <person name="Pouder E."/>
            <person name="Uroz S."/>
            <person name="Simon-Colin C."/>
            <person name="Alain K."/>
        </authorList>
    </citation>
    <scope>NUCLEOTIDE SEQUENCE</scope>
    <source>
        <strain evidence="3">HW T2.11</strain>
    </source>
</reference>
<dbReference type="PANTHER" id="PTHR41244:SF1">
    <property type="entry name" value="GLYCOSYLTRANSFERASE"/>
    <property type="match status" value="1"/>
</dbReference>
<feature type="domain" description="Glycosyltransferase 2-like" evidence="2">
    <location>
        <begin position="968"/>
        <end position="1088"/>
    </location>
</feature>
<sequence length="1245" mass="139635">MDGQFESEMETGLDSVAFAVIAQSGLFDLAWYCTTYKAAPATALQHWATIGWRQGLQPNFYFDTNWYLTYYEDVASTGHNPLVHYIQFGEREGRRPSELFDPVWYRETFLIGADQLCLAHYLRERLTGRVNPNPDFDTSFYLETYADVASAGLDAFIHFMDLGFREDRDPSPDFDTGFYRSRYLRLQPGVNPLLDYQRRRGETGVYPKRPLREATIPGEIARFNRPGEAFEPFEPLPAGTPVRVRALAYYLPQYHPMPENNAWWGQGFTEWTNLSRGMPRFSGHYQPRTPRDLGHYTLDNPETLRRQIDMAQAAGLGGFIFYFYWFNGHRLMEKPLDILLSDRSLDMPFCLMWANENWTRRWDGHDEQVLISQDYRPSEDEDLVRTFGRHFADPRYIRLEGRPVLMIYRPGLIPEARQTIARWRRLFRDLCQEDPILVMGQGFDSIDPAEYGLDAAIEFPPHKLTASLPKINASLEWLDMEAKNHVVSYQDTVAVSLAEPRPSFPLIKTAVPSWDNDARREGRGMVLHGSTPADFGEWVAALVRDAEANPVFGEPIICINAWNEWAEGAYLEPDLHFGSAYLNALSRAVSAETPDIAHGKLLLVGHDAHRHGAQTLLLAIARNLKRLHGVVVEFLLLDGGPMVPDYDAVAPVTVLTRAADLPLEAAKLAARGFRRAIINTVAAGGACPILESAEIATVLLVHELPSLIREKNLTQLARRGLTAARHVVFPAAIVRDGLLQLLTLPGEDFLPKTLIKPQGIYQTLPFDAARRAASRKTLGIPPKAPLFLNVGYADMRKGFDLFLQVWAKVQTVAPDAHLAWAGNMDRELTSYFEPEITAAKATGRFHLLGFRRDVEVLFSAADVFVLTSREDPFPSTVLEALSAGIPTVAFAGSGGIPELIAAHDAGQVVPRGDVAAMADAAVALSSVKDAATRTRRARLSAVARQEFSFQRYTETLIDLTDAALVSLSVAVPNYNYARHLPARLETIFQQWNPVREVLLLDDCSTDDSIAVAEATAAEAERAVTIIANTENSGSVFAQWRRAAEAATGEFIWIAEADDESDPRFLSHCLRRLKANPDTVMAFSDSVAIDQDGTILSDSYKAYYNRAAPGLLEIDGDFAGRDFLKRCLSERNLILNVSGVLWRRQALLAALDRCGDKLRDFKVAGDWYLYADILSQPAARIAYLAEPLNRHRRHQSSVTHALDGRRHVDEIAEVQAFIAKRLKLDAKVKRRQAIYLDEITEQLILH</sequence>
<dbReference type="Pfam" id="PF14307">
    <property type="entry name" value="Glyco_tran_WbsX"/>
    <property type="match status" value="1"/>
</dbReference>
<dbReference type="SUPFAM" id="SSF53448">
    <property type="entry name" value="Nucleotide-diphospho-sugar transferases"/>
    <property type="match status" value="1"/>
</dbReference>
<dbReference type="CDD" id="cd11579">
    <property type="entry name" value="Glyco_tran_WbsX"/>
    <property type="match status" value="1"/>
</dbReference>
<dbReference type="Proteomes" id="UP000708298">
    <property type="component" value="Unassembled WGS sequence"/>
</dbReference>
<feature type="domain" description="Glycosyl transferase family 1" evidence="1">
    <location>
        <begin position="773"/>
        <end position="925"/>
    </location>
</feature>
<dbReference type="InterPro" id="IPR001173">
    <property type="entry name" value="Glyco_trans_2-like"/>
</dbReference>
<proteinExistence type="predicted"/>
<dbReference type="EMBL" id="JAESVB010000007">
    <property type="protein sequence ID" value="MCB8876652.1"/>
    <property type="molecule type" value="Genomic_DNA"/>
</dbReference>